<dbReference type="AlphaFoldDB" id="A0AAC9XPN6"/>
<name>A0AAC9XPN6_9GAMM</name>
<gene>
    <name evidence="4" type="ORF">CFF01_17050</name>
</gene>
<dbReference type="GO" id="GO:0051536">
    <property type="term" value="F:iron-sulfur cluster binding"/>
    <property type="evidence" value="ECO:0007669"/>
    <property type="project" value="InterPro"/>
</dbReference>
<protein>
    <submittedName>
        <fullName evidence="4">Peptidase</fullName>
    </submittedName>
</protein>
<evidence type="ECO:0000313" key="4">
    <source>
        <dbReference type="EMBL" id="ASJ98155.1"/>
    </source>
</evidence>
<keyword evidence="2" id="KW-0472">Membrane</keyword>
<keyword evidence="2" id="KW-1133">Transmembrane helix</keyword>
<feature type="transmembrane region" description="Helical" evidence="2">
    <location>
        <begin position="199"/>
        <end position="220"/>
    </location>
</feature>
<accession>A0AAC9XPN6</accession>
<sequence>MMNARSLHRILGLVVGAQLLIWTLTGLAFNLINDEYLSANTQRTKPTQASSLIQPQVTLSHIAAQTKADTITRIKLETLFDRPIYRVKLSDGTQAFWADTGEQVNLHHQQLTELAQQSYSGESQLSMPVLDKDAAQRYGGSQEFYRFDTQDQRGTQIFVDGNTGLVKAHKNNGSQLKQLLFMLHFIDYFPNNGVSFNHVATQMIALAALLLGLSGTWLLVRKLLAGDYVSWRAKRQGQSLTLLSPDGEQLETIALTQDNLMDNLNHGQMRVPSQCGGGGHCGMCRIRFVDYAPPATPEEQARLKEDQLAAGVRLSCQQKATHARLALTSRAQLRFWQKAQYEACEAQATSPSQRPT</sequence>
<dbReference type="InterPro" id="IPR012675">
    <property type="entry name" value="Beta-grasp_dom_sf"/>
</dbReference>
<dbReference type="Pfam" id="PF00111">
    <property type="entry name" value="Fer2"/>
    <property type="match status" value="1"/>
</dbReference>
<evidence type="ECO:0000256" key="2">
    <source>
        <dbReference type="SAM" id="Phobius"/>
    </source>
</evidence>
<dbReference type="EMBL" id="CP022272">
    <property type="protein sequence ID" value="ASJ98155.1"/>
    <property type="molecule type" value="Genomic_DNA"/>
</dbReference>
<dbReference type="RefSeq" id="WP_088905571.1">
    <property type="nucleotide sequence ID" value="NZ_CP022272.1"/>
</dbReference>
<dbReference type="SUPFAM" id="SSF54292">
    <property type="entry name" value="2Fe-2S ferredoxin-like"/>
    <property type="match status" value="1"/>
</dbReference>
<proteinExistence type="predicted"/>
<dbReference type="KEGG" id="smav:CFF01_17050"/>
<evidence type="ECO:0000259" key="3">
    <source>
        <dbReference type="PROSITE" id="PS51085"/>
    </source>
</evidence>
<organism evidence="4 5">
    <name type="scientific">Shewanella marisflavi</name>
    <dbReference type="NCBI Taxonomy" id="260364"/>
    <lineage>
        <taxon>Bacteria</taxon>
        <taxon>Pseudomonadati</taxon>
        <taxon>Pseudomonadota</taxon>
        <taxon>Gammaproteobacteria</taxon>
        <taxon>Alteromonadales</taxon>
        <taxon>Shewanellaceae</taxon>
        <taxon>Shewanella</taxon>
    </lineage>
</organism>
<keyword evidence="2" id="KW-0812">Transmembrane</keyword>
<evidence type="ECO:0000256" key="1">
    <source>
        <dbReference type="ARBA" id="ARBA00023075"/>
    </source>
</evidence>
<dbReference type="Pfam" id="PF03929">
    <property type="entry name" value="PepSY_TM"/>
    <property type="match status" value="1"/>
</dbReference>
<dbReference type="InterPro" id="IPR036010">
    <property type="entry name" value="2Fe-2S_ferredoxin-like_sf"/>
</dbReference>
<reference evidence="4 5" key="1">
    <citation type="submission" date="2017-06" db="EMBL/GenBank/DDBJ databases">
        <title>Complete genome sequence of Shewanella marisflavi EP1 associated with anaerobic 2,4-dinitrotoluene reduction and salt tolerance.</title>
        <authorList>
            <person name="Huang J."/>
        </authorList>
    </citation>
    <scope>NUCLEOTIDE SEQUENCE [LARGE SCALE GENOMIC DNA]</scope>
    <source>
        <strain evidence="4 5">EP1</strain>
    </source>
</reference>
<dbReference type="Proteomes" id="UP000198233">
    <property type="component" value="Chromosome"/>
</dbReference>
<dbReference type="Gene3D" id="3.10.20.30">
    <property type="match status" value="1"/>
</dbReference>
<dbReference type="InterPro" id="IPR001041">
    <property type="entry name" value="2Fe-2S_ferredoxin-type"/>
</dbReference>
<keyword evidence="1" id="KW-0830">Ubiquinone</keyword>
<dbReference type="PROSITE" id="PS51085">
    <property type="entry name" value="2FE2S_FER_2"/>
    <property type="match status" value="1"/>
</dbReference>
<dbReference type="InterPro" id="IPR005625">
    <property type="entry name" value="PepSY-ass_TM"/>
</dbReference>
<evidence type="ECO:0000313" key="5">
    <source>
        <dbReference type="Proteomes" id="UP000198233"/>
    </source>
</evidence>
<feature type="domain" description="2Fe-2S ferredoxin-type" evidence="3">
    <location>
        <begin position="238"/>
        <end position="333"/>
    </location>
</feature>